<dbReference type="Proteomes" id="UP000095281">
    <property type="component" value="Unplaced"/>
</dbReference>
<evidence type="ECO:0000313" key="2">
    <source>
        <dbReference type="WBParaSite" id="MhA1_Contig261.frz3.gene36"/>
    </source>
</evidence>
<dbReference type="InterPro" id="IPR029058">
    <property type="entry name" value="AB_hydrolase_fold"/>
</dbReference>
<dbReference type="Pfam" id="PF06342">
    <property type="entry name" value="DUF1057"/>
    <property type="match status" value="1"/>
</dbReference>
<dbReference type="WBParaSite" id="MhA1_Contig261.frz3.gene36">
    <property type="protein sequence ID" value="MhA1_Contig261.frz3.gene36"/>
    <property type="gene ID" value="MhA1_Contig261.frz3.gene36"/>
</dbReference>
<dbReference type="ESTHER" id="melha-a0a1i8bjn6">
    <property type="family name" value="Duf_1057"/>
</dbReference>
<dbReference type="Gene3D" id="3.40.50.1820">
    <property type="entry name" value="alpha/beta hydrolase"/>
    <property type="match status" value="1"/>
</dbReference>
<organism evidence="1 2">
    <name type="scientific">Meloidogyne hapla</name>
    <name type="common">Root-knot nematode worm</name>
    <dbReference type="NCBI Taxonomy" id="6305"/>
    <lineage>
        <taxon>Eukaryota</taxon>
        <taxon>Metazoa</taxon>
        <taxon>Ecdysozoa</taxon>
        <taxon>Nematoda</taxon>
        <taxon>Chromadorea</taxon>
        <taxon>Rhabditida</taxon>
        <taxon>Tylenchina</taxon>
        <taxon>Tylenchomorpha</taxon>
        <taxon>Tylenchoidea</taxon>
        <taxon>Meloidogynidae</taxon>
        <taxon>Meloidogyninae</taxon>
        <taxon>Meloidogyne</taxon>
    </lineage>
</organism>
<evidence type="ECO:0000313" key="1">
    <source>
        <dbReference type="Proteomes" id="UP000095281"/>
    </source>
</evidence>
<proteinExistence type="predicted"/>
<keyword evidence="1" id="KW-1185">Reference proteome</keyword>
<dbReference type="SUPFAM" id="SSF53474">
    <property type="entry name" value="alpha/beta-Hydrolases"/>
    <property type="match status" value="1"/>
</dbReference>
<dbReference type="PANTHER" id="PTHR47533:SF6">
    <property type="entry name" value="PROTEIN CBG08091"/>
    <property type="match status" value="1"/>
</dbReference>
<dbReference type="AlphaFoldDB" id="A0A1I8BJN6"/>
<dbReference type="PANTHER" id="PTHR47533">
    <property type="entry name" value="PROTEIN CBG21859"/>
    <property type="match status" value="1"/>
</dbReference>
<dbReference type="OMA" id="ARNPDRC"/>
<protein>
    <submittedName>
        <fullName evidence="2">AB hydrolase-1 domain-containing protein</fullName>
    </submittedName>
</protein>
<reference evidence="2" key="1">
    <citation type="submission" date="2016-11" db="UniProtKB">
        <authorList>
            <consortium name="WormBaseParasite"/>
        </authorList>
    </citation>
    <scope>IDENTIFICATION</scope>
</reference>
<accession>A0A1I8BJN6</accession>
<dbReference type="InterPro" id="IPR010463">
    <property type="entry name" value="DUF1057"/>
</dbReference>
<sequence>MNNKNINILNKLSSTYPTPFTQTNEDYLFQLPFTLNTVKGKVTINAVYQDTHPDGSSHKGRTVIMLHGAPGSHKDFKYIVPLLRLKGVRSIAINWPGLGYSEYDDNLQNNNFERTEFVQAIINLLKLQKPLIFFGHSRGAENAFRLAEKNEEKTIGIVAANFVGIVPHTGVRPFFAIKFFSALWDYAGWVKLQKLLEPLYKAIYKYVGFKTSDGYIAARCLKTMASTDFDIQLTYLFPLIMNKKIRILFAYSGNDHLVEPEKSEELLDNIGLKEECRLVTSTIGDEPKIIESTRKLMRKGHKHVAVYFADEGHFLQKFRCKFLADSIIEMFEEAENNSKL</sequence>
<name>A0A1I8BJN6_MELHA</name>